<evidence type="ECO:0000256" key="1">
    <source>
        <dbReference type="SAM" id="MobiDB-lite"/>
    </source>
</evidence>
<protein>
    <submittedName>
        <fullName evidence="2">Uncharacterized protein</fullName>
    </submittedName>
</protein>
<proteinExistence type="predicted"/>
<reference evidence="2" key="2">
    <citation type="journal article" date="2015" name="Data Brief">
        <title>Shoot transcriptome of the giant reed, Arundo donax.</title>
        <authorList>
            <person name="Barrero R.A."/>
            <person name="Guerrero F.D."/>
            <person name="Moolhuijzen P."/>
            <person name="Goolsby J.A."/>
            <person name="Tidwell J."/>
            <person name="Bellgard S.E."/>
            <person name="Bellgard M.I."/>
        </authorList>
    </citation>
    <scope>NUCLEOTIDE SEQUENCE</scope>
    <source>
        <tissue evidence="2">Shoot tissue taken approximately 20 cm above the soil surface</tissue>
    </source>
</reference>
<dbReference type="AlphaFoldDB" id="A0A0A9CQC6"/>
<feature type="compositionally biased region" description="Basic and acidic residues" evidence="1">
    <location>
        <begin position="123"/>
        <end position="132"/>
    </location>
</feature>
<feature type="compositionally biased region" description="Basic residues" evidence="1">
    <location>
        <begin position="106"/>
        <end position="116"/>
    </location>
</feature>
<name>A0A0A9CQC6_ARUDO</name>
<dbReference type="EMBL" id="GBRH01221292">
    <property type="protein sequence ID" value="JAD76603.1"/>
    <property type="molecule type" value="Transcribed_RNA"/>
</dbReference>
<reference evidence="2" key="1">
    <citation type="submission" date="2014-09" db="EMBL/GenBank/DDBJ databases">
        <authorList>
            <person name="Magalhaes I.L.F."/>
            <person name="Oliveira U."/>
            <person name="Santos F.R."/>
            <person name="Vidigal T.H.D.A."/>
            <person name="Brescovit A.D."/>
            <person name="Santos A.J."/>
        </authorList>
    </citation>
    <scope>NUCLEOTIDE SEQUENCE</scope>
    <source>
        <tissue evidence="2">Shoot tissue taken approximately 20 cm above the soil surface</tissue>
    </source>
</reference>
<organism evidence="2">
    <name type="scientific">Arundo donax</name>
    <name type="common">Giant reed</name>
    <name type="synonym">Donax arundinaceus</name>
    <dbReference type="NCBI Taxonomy" id="35708"/>
    <lineage>
        <taxon>Eukaryota</taxon>
        <taxon>Viridiplantae</taxon>
        <taxon>Streptophyta</taxon>
        <taxon>Embryophyta</taxon>
        <taxon>Tracheophyta</taxon>
        <taxon>Spermatophyta</taxon>
        <taxon>Magnoliopsida</taxon>
        <taxon>Liliopsida</taxon>
        <taxon>Poales</taxon>
        <taxon>Poaceae</taxon>
        <taxon>PACMAD clade</taxon>
        <taxon>Arundinoideae</taxon>
        <taxon>Arundineae</taxon>
        <taxon>Arundo</taxon>
    </lineage>
</organism>
<feature type="region of interest" description="Disordered" evidence="1">
    <location>
        <begin position="40"/>
        <end position="132"/>
    </location>
</feature>
<evidence type="ECO:0000313" key="2">
    <source>
        <dbReference type="EMBL" id="JAD76603.1"/>
    </source>
</evidence>
<sequence length="132" mass="13768">MLQGVLKLAPGKALHHEVRAFGVQATAVLSPQPLRRLLHLSPRLFGQPGDADDQAGEGPVPIGARSRTAPGGGRRAARGRGGRDGGGGGRLMHPREQQPRAPPAGHHLHPATRHRWCGGGGSGRRDAHHACG</sequence>
<accession>A0A0A9CQC6</accession>